<comment type="caution">
    <text evidence="10">The sequence shown here is derived from an EMBL/GenBank/DDBJ whole genome shotgun (WGS) entry which is preliminary data.</text>
</comment>
<evidence type="ECO:0000313" key="10">
    <source>
        <dbReference type="EMBL" id="RVW37715.1"/>
    </source>
</evidence>
<dbReference type="CDD" id="cd21608">
    <property type="entry name" value="RRM2_NsCP33_like"/>
    <property type="match status" value="1"/>
</dbReference>
<dbReference type="Gene3D" id="3.30.70.330">
    <property type="match status" value="2"/>
</dbReference>
<keyword evidence="2" id="KW-0150">Chloroplast</keyword>
<evidence type="ECO:0000313" key="11">
    <source>
        <dbReference type="Proteomes" id="UP000288805"/>
    </source>
</evidence>
<dbReference type="GO" id="GO:0009507">
    <property type="term" value="C:chloroplast"/>
    <property type="evidence" value="ECO:0007669"/>
    <property type="project" value="UniProtKB-SubCell"/>
</dbReference>
<evidence type="ECO:0000256" key="7">
    <source>
        <dbReference type="ARBA" id="ARBA00023274"/>
    </source>
</evidence>
<dbReference type="GO" id="GO:0006397">
    <property type="term" value="P:mRNA processing"/>
    <property type="evidence" value="ECO:0007669"/>
    <property type="project" value="UniProtKB-KW"/>
</dbReference>
<evidence type="ECO:0000256" key="1">
    <source>
        <dbReference type="ARBA" id="ARBA00004229"/>
    </source>
</evidence>
<reference evidence="10 11" key="1">
    <citation type="journal article" date="2018" name="PLoS Genet.">
        <title>Population sequencing reveals clonal diversity and ancestral inbreeding in the grapevine cultivar Chardonnay.</title>
        <authorList>
            <person name="Roach M.J."/>
            <person name="Johnson D.L."/>
            <person name="Bohlmann J."/>
            <person name="van Vuuren H.J."/>
            <person name="Jones S.J."/>
            <person name="Pretorius I.S."/>
            <person name="Schmidt S.A."/>
            <person name="Borneman A.R."/>
        </authorList>
    </citation>
    <scope>NUCLEOTIDE SEQUENCE [LARGE SCALE GENOMIC DNA]</scope>
    <source>
        <strain evidence="11">cv. Chardonnay</strain>
        <tissue evidence="10">Leaf</tissue>
    </source>
</reference>
<evidence type="ECO:0000256" key="2">
    <source>
        <dbReference type="ARBA" id="ARBA00022528"/>
    </source>
</evidence>
<dbReference type="OrthoDB" id="439808at2759"/>
<protein>
    <submittedName>
        <fullName evidence="10">33 kDa ribonucleoprotein, chloroplastic</fullName>
    </submittedName>
</protein>
<keyword evidence="4" id="KW-0507">mRNA processing</keyword>
<dbReference type="InterPro" id="IPR048289">
    <property type="entry name" value="RRM2_NsCP33-like"/>
</dbReference>
<evidence type="ECO:0000259" key="9">
    <source>
        <dbReference type="PROSITE" id="PS50102"/>
    </source>
</evidence>
<feature type="domain" description="RRM" evidence="9">
    <location>
        <begin position="121"/>
        <end position="221"/>
    </location>
</feature>
<dbReference type="AlphaFoldDB" id="A0A438DQG3"/>
<evidence type="ECO:0000256" key="4">
    <source>
        <dbReference type="ARBA" id="ARBA00022664"/>
    </source>
</evidence>
<dbReference type="SUPFAM" id="SSF54928">
    <property type="entry name" value="RNA-binding domain, RBD"/>
    <property type="match status" value="2"/>
</dbReference>
<dbReference type="InterPro" id="IPR035979">
    <property type="entry name" value="RBD_domain_sf"/>
</dbReference>
<comment type="subcellular location">
    <subcellularLocation>
        <location evidence="1">Plastid</location>
        <location evidence="1">Chloroplast</location>
    </subcellularLocation>
</comment>
<accession>A0A438DQG3</accession>
<dbReference type="PANTHER" id="PTHR48025">
    <property type="entry name" value="OS02G0815200 PROTEIN"/>
    <property type="match status" value="1"/>
</dbReference>
<evidence type="ECO:0000256" key="5">
    <source>
        <dbReference type="ARBA" id="ARBA00022737"/>
    </source>
</evidence>
<dbReference type="Pfam" id="PF00076">
    <property type="entry name" value="RRM_1"/>
    <property type="match status" value="2"/>
</dbReference>
<sequence>MDIVGQHNWAHVDLQPIGSSSKYKSNNPFTGFGLQDNGLSFLTISSSSSSSILCKSTPTAPKRYVSSSLPSSIHFAHPKLSCSISISLSRTRFSTVVAVAAEDINTDDSSPQESKSSVRPCELYVCNLPRSCGISELLSMFKPHGTVQSIEVCRNAETGVSRGSGYVTMSSMREAKAAIAALDGSLQHLSLSLSIKESFTRLSPAVKDVGGREMRVRFSTDMNFRRRNSEALNSAPMRNLIFESPYKLYVGNLAWAIKPEDLRNHFSQFGTVVSARVVHDRKAGKHRAYGFLSFSSAAECEAAMSLNGKEFRGRSLVVSAGMKRVES</sequence>
<dbReference type="SMART" id="SM00360">
    <property type="entry name" value="RRM"/>
    <property type="match status" value="2"/>
</dbReference>
<gene>
    <name evidence="10" type="primary">ROC5_3</name>
    <name evidence="10" type="ORF">CK203_094956</name>
</gene>
<dbReference type="GO" id="GO:0003723">
    <property type="term" value="F:RNA binding"/>
    <property type="evidence" value="ECO:0007669"/>
    <property type="project" value="UniProtKB-UniRule"/>
</dbReference>
<keyword evidence="6 8" id="KW-0694">RNA-binding</keyword>
<name>A0A438DQG3_VITVI</name>
<keyword evidence="5" id="KW-0677">Repeat</keyword>
<dbReference type="PROSITE" id="PS50102">
    <property type="entry name" value="RRM"/>
    <property type="match status" value="2"/>
</dbReference>
<dbReference type="InterPro" id="IPR000504">
    <property type="entry name" value="RRM_dom"/>
</dbReference>
<proteinExistence type="predicted"/>
<dbReference type="EMBL" id="QGNW01001528">
    <property type="protein sequence ID" value="RVW37715.1"/>
    <property type="molecule type" value="Genomic_DNA"/>
</dbReference>
<evidence type="ECO:0000256" key="3">
    <source>
        <dbReference type="ARBA" id="ARBA00022640"/>
    </source>
</evidence>
<dbReference type="PANTHER" id="PTHR48025:SF7">
    <property type="entry name" value="RNA-BINDING (RRM_RBD_RNP MOTIFS) FAMILY PROTEIN"/>
    <property type="match status" value="1"/>
</dbReference>
<dbReference type="GO" id="GO:1990904">
    <property type="term" value="C:ribonucleoprotein complex"/>
    <property type="evidence" value="ECO:0007669"/>
    <property type="project" value="UniProtKB-KW"/>
</dbReference>
<keyword evidence="7 10" id="KW-0687">Ribonucleoprotein</keyword>
<dbReference type="InterPro" id="IPR050502">
    <property type="entry name" value="Euk_RNA-bind_prot"/>
</dbReference>
<dbReference type="InterPro" id="IPR012677">
    <property type="entry name" value="Nucleotide-bd_a/b_plait_sf"/>
</dbReference>
<dbReference type="Proteomes" id="UP000288805">
    <property type="component" value="Unassembled WGS sequence"/>
</dbReference>
<keyword evidence="3" id="KW-0934">Plastid</keyword>
<feature type="domain" description="RRM" evidence="9">
    <location>
        <begin position="246"/>
        <end position="323"/>
    </location>
</feature>
<evidence type="ECO:0000256" key="6">
    <source>
        <dbReference type="ARBA" id="ARBA00022884"/>
    </source>
</evidence>
<evidence type="ECO:0000256" key="8">
    <source>
        <dbReference type="PROSITE-ProRule" id="PRU00176"/>
    </source>
</evidence>
<organism evidence="10 11">
    <name type="scientific">Vitis vinifera</name>
    <name type="common">Grape</name>
    <dbReference type="NCBI Taxonomy" id="29760"/>
    <lineage>
        <taxon>Eukaryota</taxon>
        <taxon>Viridiplantae</taxon>
        <taxon>Streptophyta</taxon>
        <taxon>Embryophyta</taxon>
        <taxon>Tracheophyta</taxon>
        <taxon>Spermatophyta</taxon>
        <taxon>Magnoliopsida</taxon>
        <taxon>eudicotyledons</taxon>
        <taxon>Gunneridae</taxon>
        <taxon>Pentapetalae</taxon>
        <taxon>rosids</taxon>
        <taxon>Vitales</taxon>
        <taxon>Vitaceae</taxon>
        <taxon>Viteae</taxon>
        <taxon>Vitis</taxon>
    </lineage>
</organism>